<reference evidence="2 3" key="1">
    <citation type="submission" date="2024-08" db="EMBL/GenBank/DDBJ databases">
        <title>Draft Genome Sequence of Legionella lytica strain DSB2004, Isolated From a Fire Sprinkler System.</title>
        <authorList>
            <person name="Everhart A.D."/>
            <person name="Kidane D.T."/>
            <person name="Farone A.L."/>
            <person name="Farone M.B."/>
        </authorList>
    </citation>
    <scope>NUCLEOTIDE SEQUENCE [LARGE SCALE GENOMIC DNA]</scope>
    <source>
        <strain evidence="2 3">DSB2004</strain>
    </source>
</reference>
<dbReference type="Pfam" id="PF12937">
    <property type="entry name" value="F-box-like"/>
    <property type="match status" value="1"/>
</dbReference>
<accession>A0ABW8D4V3</accession>
<keyword evidence="3" id="KW-1185">Reference proteome</keyword>
<evidence type="ECO:0000313" key="2">
    <source>
        <dbReference type="EMBL" id="MFJ1266986.1"/>
    </source>
</evidence>
<name>A0ABW8D4V3_9GAMM</name>
<gene>
    <name evidence="2" type="ORF">ACD661_00285</name>
</gene>
<sequence length="205" mass="23662">MLEKLYNALKYLWSLLGFNAKSKTEVFDLEKAILQMPEFDIKRIDTIPAVNINEDLFQLNLQRQATIYEPLTSIRGDIQFMNMPATLFPKSYQPTPLAPRVFNNPSAENGEQLAATLPVELWLNIFTKLPIPTLLKVMMACKYFGELTNEPKLRMAMAQEKYQRAQVEFFTSLNTFKLHPKDFAMENNDIYSEPGELGFILKGKR</sequence>
<dbReference type="EMBL" id="JBGORX010000001">
    <property type="protein sequence ID" value="MFJ1266986.1"/>
    <property type="molecule type" value="Genomic_DNA"/>
</dbReference>
<comment type="caution">
    <text evidence="2">The sequence shown here is derived from an EMBL/GenBank/DDBJ whole genome shotgun (WGS) entry which is preliminary data.</text>
</comment>
<proteinExistence type="predicted"/>
<dbReference type="Proteomes" id="UP001615550">
    <property type="component" value="Unassembled WGS sequence"/>
</dbReference>
<dbReference type="PROSITE" id="PS50181">
    <property type="entry name" value="FBOX"/>
    <property type="match status" value="1"/>
</dbReference>
<dbReference type="InterPro" id="IPR036047">
    <property type="entry name" value="F-box-like_dom_sf"/>
</dbReference>
<evidence type="ECO:0000313" key="3">
    <source>
        <dbReference type="Proteomes" id="UP001615550"/>
    </source>
</evidence>
<organism evidence="2 3">
    <name type="scientific">Legionella lytica</name>
    <dbReference type="NCBI Taxonomy" id="96232"/>
    <lineage>
        <taxon>Bacteria</taxon>
        <taxon>Pseudomonadati</taxon>
        <taxon>Pseudomonadota</taxon>
        <taxon>Gammaproteobacteria</taxon>
        <taxon>Legionellales</taxon>
        <taxon>Legionellaceae</taxon>
        <taxon>Legionella</taxon>
    </lineage>
</organism>
<protein>
    <submittedName>
        <fullName evidence="2">F-box protein</fullName>
    </submittedName>
</protein>
<dbReference type="Gene3D" id="1.20.1280.50">
    <property type="match status" value="1"/>
</dbReference>
<evidence type="ECO:0000259" key="1">
    <source>
        <dbReference type="PROSITE" id="PS50181"/>
    </source>
</evidence>
<feature type="domain" description="F-box" evidence="1">
    <location>
        <begin position="111"/>
        <end position="165"/>
    </location>
</feature>
<dbReference type="CDD" id="cd09917">
    <property type="entry name" value="F-box_SF"/>
    <property type="match status" value="1"/>
</dbReference>
<dbReference type="InterPro" id="IPR001810">
    <property type="entry name" value="F-box_dom"/>
</dbReference>
<dbReference type="RefSeq" id="WP_400185457.1">
    <property type="nucleotide sequence ID" value="NZ_JBGORX010000001.1"/>
</dbReference>
<dbReference type="SUPFAM" id="SSF81383">
    <property type="entry name" value="F-box domain"/>
    <property type="match status" value="1"/>
</dbReference>